<dbReference type="EMBL" id="CP031769">
    <property type="protein sequence ID" value="AXR08076.1"/>
    <property type="molecule type" value="Genomic_DNA"/>
</dbReference>
<accession>A0A346NRB9</accession>
<organism evidence="1 2">
    <name type="scientific">Salinimonas sediminis</name>
    <dbReference type="NCBI Taxonomy" id="2303538"/>
    <lineage>
        <taxon>Bacteria</taxon>
        <taxon>Pseudomonadati</taxon>
        <taxon>Pseudomonadota</taxon>
        <taxon>Gammaproteobacteria</taxon>
        <taxon>Alteromonadales</taxon>
        <taxon>Alteromonadaceae</taxon>
        <taxon>Alteromonas/Salinimonas group</taxon>
        <taxon>Salinimonas</taxon>
    </lineage>
</organism>
<name>A0A346NRB9_9ALTE</name>
<proteinExistence type="predicted"/>
<evidence type="ECO:0008006" key="3">
    <source>
        <dbReference type="Google" id="ProtNLM"/>
    </source>
</evidence>
<protein>
    <recommendedName>
        <fullName evidence="3">DUF4177 domain-containing protein</fullName>
    </recommendedName>
</protein>
<keyword evidence="2" id="KW-1185">Reference proteome</keyword>
<evidence type="ECO:0000313" key="2">
    <source>
        <dbReference type="Proteomes" id="UP000262073"/>
    </source>
</evidence>
<dbReference type="RefSeq" id="WP_108566732.1">
    <property type="nucleotide sequence ID" value="NZ_CP031769.1"/>
</dbReference>
<gene>
    <name evidence="1" type="ORF">D0Y50_17990</name>
</gene>
<dbReference type="OrthoDB" id="9156272at2"/>
<dbReference type="KEGG" id="salm:D0Y50_17990"/>
<dbReference type="AlphaFoldDB" id="A0A346NRB9"/>
<dbReference type="Proteomes" id="UP000262073">
    <property type="component" value="Chromosome"/>
</dbReference>
<sequence>MNPLAKVKHTWVKLKFKRNDLRIIEHIPAATFSQILQQYCAQGWELTDAYRPFDEAQRWQGKLRKGTSVLTCIWQPEQAGHIYGLSRIINGMAAQFSLVAKPAPTY</sequence>
<reference evidence="1 2" key="1">
    <citation type="submission" date="2018-08" db="EMBL/GenBank/DDBJ databases">
        <title>Salinimonas sediminis sp. nov., a piezophilic bacterium isolated from a deep-sea sediment sample from the New Britain Trench.</title>
        <authorList>
            <person name="Cao J."/>
        </authorList>
    </citation>
    <scope>NUCLEOTIDE SEQUENCE [LARGE SCALE GENOMIC DNA]</scope>
    <source>
        <strain evidence="1 2">N102</strain>
    </source>
</reference>
<evidence type="ECO:0000313" key="1">
    <source>
        <dbReference type="EMBL" id="AXR08076.1"/>
    </source>
</evidence>